<evidence type="ECO:0000313" key="2">
    <source>
        <dbReference type="Proteomes" id="UP000199729"/>
    </source>
</evidence>
<name>A0A221KAI0_VITFI</name>
<proteinExistence type="predicted"/>
<dbReference type="KEGG" id="vff:VITFI_CDS0265"/>
<dbReference type="EMBL" id="CP022423">
    <property type="protein sequence ID" value="ASM76044.1"/>
    <property type="molecule type" value="Genomic_DNA"/>
</dbReference>
<dbReference type="Proteomes" id="UP000199729">
    <property type="component" value="Chromosome"/>
</dbReference>
<dbReference type="AlphaFoldDB" id="A0A221KAI0"/>
<accession>A0A221KAI0</accession>
<keyword evidence="2" id="KW-1185">Reference proteome</keyword>
<sequence>MHCSSAGLASGSAASLPAFDSPECPGWRGIWPAGRAGPLAWCYRATRVAFVGRSAVGSVCWRIVKPSPWRRWNSSFGKRVGF</sequence>
<evidence type="ECO:0000313" key="1">
    <source>
        <dbReference type="EMBL" id="ASM76044.1"/>
    </source>
</evidence>
<protein>
    <submittedName>
        <fullName evidence="1">Uncharacterized protein</fullName>
    </submittedName>
</protein>
<gene>
    <name evidence="1" type="ORF">VITFI_CDS0265</name>
</gene>
<reference evidence="1 2" key="1">
    <citation type="submission" date="2017-07" db="EMBL/GenBank/DDBJ databases">
        <title>Complete Genome Sequence of the cosmetic ferment Vitreoscilla filiformis (ATCC15551).</title>
        <authorList>
            <person name="Contreras S."/>
            <person name="Sagory-Zalkind P."/>
            <person name="Blanquart H."/>
            <person name="Iltis A."/>
            <person name="Morand S.C."/>
        </authorList>
    </citation>
    <scope>NUCLEOTIDE SEQUENCE [LARGE SCALE GENOMIC DNA]</scope>
    <source>
        <strain evidence="1 2">ATCC 15551</strain>
    </source>
</reference>
<organism evidence="1 2">
    <name type="scientific">Vitreoscilla filiformis</name>
    <dbReference type="NCBI Taxonomy" id="63"/>
    <lineage>
        <taxon>Bacteria</taxon>
        <taxon>Pseudomonadati</taxon>
        <taxon>Pseudomonadota</taxon>
        <taxon>Betaproteobacteria</taxon>
        <taxon>Neisseriales</taxon>
        <taxon>Neisseriaceae</taxon>
        <taxon>Vitreoscilla</taxon>
    </lineage>
</organism>